<proteinExistence type="predicted"/>
<evidence type="ECO:0000313" key="2">
    <source>
        <dbReference type="Proteomes" id="UP000318199"/>
    </source>
</evidence>
<protein>
    <submittedName>
        <fullName evidence="1">Uncharacterized protein</fullName>
    </submittedName>
</protein>
<gene>
    <name evidence="1" type="ORF">FN976_16235</name>
</gene>
<dbReference type="RefSeq" id="WP_145894096.1">
    <property type="nucleotide sequence ID" value="NZ_VOBQ01000013.1"/>
</dbReference>
<sequence length="108" mass="12120">MERIWGPVNGFYFAAYAAPVGDGDRFCSYAKVCWTKPESYWEADCAFKVFAGENHDSLETALGAATLVARSETSHLPPQARTIAERRRRDHTAVPNLLVSAFFRHRLA</sequence>
<dbReference type="AlphaFoldDB" id="A0A562ZMU0"/>
<reference evidence="1 2" key="1">
    <citation type="submission" date="2019-07" db="EMBL/GenBank/DDBJ databases">
        <title>Caenimonas sedimenti sp. nov., isolated from activated sludge.</title>
        <authorList>
            <person name="Xu J."/>
        </authorList>
    </citation>
    <scope>NUCLEOTIDE SEQUENCE [LARGE SCALE GENOMIC DNA]</scope>
    <source>
        <strain evidence="1 2">HX-9-20</strain>
    </source>
</reference>
<dbReference type="Proteomes" id="UP000318199">
    <property type="component" value="Unassembled WGS sequence"/>
</dbReference>
<keyword evidence="2" id="KW-1185">Reference proteome</keyword>
<comment type="caution">
    <text evidence="1">The sequence shown here is derived from an EMBL/GenBank/DDBJ whole genome shotgun (WGS) entry which is preliminary data.</text>
</comment>
<dbReference type="OrthoDB" id="8912205at2"/>
<organism evidence="1 2">
    <name type="scientific">Caenimonas sedimenti</name>
    <dbReference type="NCBI Taxonomy" id="2596921"/>
    <lineage>
        <taxon>Bacteria</taxon>
        <taxon>Pseudomonadati</taxon>
        <taxon>Pseudomonadota</taxon>
        <taxon>Betaproteobacteria</taxon>
        <taxon>Burkholderiales</taxon>
        <taxon>Comamonadaceae</taxon>
        <taxon>Caenimonas</taxon>
    </lineage>
</organism>
<dbReference type="EMBL" id="VOBQ01000013">
    <property type="protein sequence ID" value="TWO69900.1"/>
    <property type="molecule type" value="Genomic_DNA"/>
</dbReference>
<accession>A0A562ZMU0</accession>
<name>A0A562ZMU0_9BURK</name>
<evidence type="ECO:0000313" key="1">
    <source>
        <dbReference type="EMBL" id="TWO69900.1"/>
    </source>
</evidence>